<feature type="transmembrane region" description="Helical" evidence="1">
    <location>
        <begin position="12"/>
        <end position="37"/>
    </location>
</feature>
<sequence length="203" mass="22134">MRHIAMASPYVAILAGLHWLGSAWVTILLYHAGLLLYMLCTRTNHRGRRLLAGWNTRAGAAVSVLCAGSGPLLVLLWPAIARENSRLASSLISLGLDGASWWLFVVYYVGVHPIIEEVFWRGVQSSGRRGISIADIAFAGYHALVLPFFVRGLWVLVVSVILMLVAWFWRRLATRYDGLAIPIASHAIAGLSTMAATGVLIDG</sequence>
<dbReference type="Proteomes" id="UP001593833">
    <property type="component" value="Unassembled WGS sequence"/>
</dbReference>
<accession>A0ABV6YIP5</accession>
<comment type="caution">
    <text evidence="3">The sequence shown here is derived from an EMBL/GenBank/DDBJ whole genome shotgun (WGS) entry which is preliminary data.</text>
</comment>
<dbReference type="InterPro" id="IPR003675">
    <property type="entry name" value="Rce1/LyrA-like_dom"/>
</dbReference>
<gene>
    <name evidence="3" type="ORF">ACFL6M_01260</name>
</gene>
<dbReference type="Pfam" id="PF02517">
    <property type="entry name" value="Rce1-like"/>
    <property type="match status" value="1"/>
</dbReference>
<evidence type="ECO:0000259" key="2">
    <source>
        <dbReference type="Pfam" id="PF02517"/>
    </source>
</evidence>
<evidence type="ECO:0000256" key="1">
    <source>
        <dbReference type="SAM" id="Phobius"/>
    </source>
</evidence>
<proteinExistence type="predicted"/>
<evidence type="ECO:0000313" key="3">
    <source>
        <dbReference type="EMBL" id="MFC1572202.1"/>
    </source>
</evidence>
<keyword evidence="1" id="KW-0472">Membrane</keyword>
<feature type="transmembrane region" description="Helical" evidence="1">
    <location>
        <begin position="100"/>
        <end position="120"/>
    </location>
</feature>
<reference evidence="3 4" key="1">
    <citation type="submission" date="2024-09" db="EMBL/GenBank/DDBJ databases">
        <authorList>
            <person name="D'Angelo T."/>
        </authorList>
    </citation>
    <scope>NUCLEOTIDE SEQUENCE [LARGE SCALE GENOMIC DNA]</scope>
    <source>
        <strain evidence="3">SAG AM-320-E07</strain>
    </source>
</reference>
<protein>
    <submittedName>
        <fullName evidence="3">Type II CAAX prenyl endopeptidase Rce1 family protein</fullName>
    </submittedName>
</protein>
<feature type="transmembrane region" description="Helical" evidence="1">
    <location>
        <begin position="58"/>
        <end position="80"/>
    </location>
</feature>
<name>A0ABV6YIP5_UNCEI</name>
<keyword evidence="1" id="KW-1133">Transmembrane helix</keyword>
<organism evidence="3 4">
    <name type="scientific">Eiseniibacteriota bacterium</name>
    <dbReference type="NCBI Taxonomy" id="2212470"/>
    <lineage>
        <taxon>Bacteria</taxon>
        <taxon>Candidatus Eiseniibacteriota</taxon>
    </lineage>
</organism>
<keyword evidence="4" id="KW-1185">Reference proteome</keyword>
<dbReference type="EMBL" id="JBHPKH010000006">
    <property type="protein sequence ID" value="MFC1572202.1"/>
    <property type="molecule type" value="Genomic_DNA"/>
</dbReference>
<feature type="transmembrane region" description="Helical" evidence="1">
    <location>
        <begin position="181"/>
        <end position="201"/>
    </location>
</feature>
<feature type="transmembrane region" description="Helical" evidence="1">
    <location>
        <begin position="141"/>
        <end position="169"/>
    </location>
</feature>
<evidence type="ECO:0000313" key="4">
    <source>
        <dbReference type="Proteomes" id="UP001593833"/>
    </source>
</evidence>
<feature type="domain" description="CAAX prenyl protease 2/Lysostaphin resistance protein A-like" evidence="2">
    <location>
        <begin position="100"/>
        <end position="189"/>
    </location>
</feature>
<keyword evidence="1" id="KW-0812">Transmembrane</keyword>